<dbReference type="PANTHER" id="PTHR33403">
    <property type="entry name" value="SPR1"/>
    <property type="match status" value="1"/>
</dbReference>
<keyword evidence="5" id="KW-1185">Reference proteome</keyword>
<evidence type="ECO:0000256" key="2">
    <source>
        <dbReference type="ARBA" id="ARBA00022701"/>
    </source>
</evidence>
<protein>
    <recommendedName>
        <fullName evidence="6">Protein SPIRAL1-like 5</fullName>
    </recommendedName>
</protein>
<comment type="similarity">
    <text evidence="1">Belongs to the SPIRAL1 family.</text>
</comment>
<name>A0A2U1QE29_ARTAN</name>
<dbReference type="EMBL" id="PKPP01000188">
    <property type="protein sequence ID" value="PWA96261.1"/>
    <property type="molecule type" value="Genomic_DNA"/>
</dbReference>
<feature type="region of interest" description="Disordered" evidence="3">
    <location>
        <begin position="1"/>
        <end position="101"/>
    </location>
</feature>
<dbReference type="InterPro" id="IPR039613">
    <property type="entry name" value="SPR1/2/3/4/5"/>
</dbReference>
<feature type="compositionally biased region" description="Low complexity" evidence="3">
    <location>
        <begin position="44"/>
        <end position="66"/>
    </location>
</feature>
<evidence type="ECO:0000256" key="3">
    <source>
        <dbReference type="SAM" id="MobiDB-lite"/>
    </source>
</evidence>
<dbReference type="GO" id="GO:0043622">
    <property type="term" value="P:cortical microtubule organization"/>
    <property type="evidence" value="ECO:0007669"/>
    <property type="project" value="InterPro"/>
</dbReference>
<evidence type="ECO:0000313" key="5">
    <source>
        <dbReference type="Proteomes" id="UP000245207"/>
    </source>
</evidence>
<dbReference type="STRING" id="35608.A0A2U1QE29"/>
<comment type="caution">
    <text evidence="4">The sequence shown here is derived from an EMBL/GenBank/DDBJ whole genome shotgun (WGS) entry which is preliminary data.</text>
</comment>
<dbReference type="PANTHER" id="PTHR33403:SF19">
    <property type="entry name" value="PROTEIN SPIRAL1-LIKE 5"/>
    <property type="match status" value="1"/>
</dbReference>
<dbReference type="Proteomes" id="UP000245207">
    <property type="component" value="Unassembled WGS sequence"/>
</dbReference>
<proteinExistence type="inferred from homology"/>
<organism evidence="4 5">
    <name type="scientific">Artemisia annua</name>
    <name type="common">Sweet wormwood</name>
    <dbReference type="NCBI Taxonomy" id="35608"/>
    <lineage>
        <taxon>Eukaryota</taxon>
        <taxon>Viridiplantae</taxon>
        <taxon>Streptophyta</taxon>
        <taxon>Embryophyta</taxon>
        <taxon>Tracheophyta</taxon>
        <taxon>Spermatophyta</taxon>
        <taxon>Magnoliopsida</taxon>
        <taxon>eudicotyledons</taxon>
        <taxon>Gunneridae</taxon>
        <taxon>Pentapetalae</taxon>
        <taxon>asterids</taxon>
        <taxon>campanulids</taxon>
        <taxon>Asterales</taxon>
        <taxon>Asteraceae</taxon>
        <taxon>Asteroideae</taxon>
        <taxon>Anthemideae</taxon>
        <taxon>Artemisiinae</taxon>
        <taxon>Artemisia</taxon>
    </lineage>
</organism>
<dbReference type="GO" id="GO:0010005">
    <property type="term" value="C:cortical microtubule, transverse to long axis"/>
    <property type="evidence" value="ECO:0007669"/>
    <property type="project" value="TreeGrafter"/>
</dbReference>
<evidence type="ECO:0000256" key="1">
    <source>
        <dbReference type="ARBA" id="ARBA00009656"/>
    </source>
</evidence>
<sequence length="145" mass="15482">MSERRSSGQGQSTLGYLFGESDELGKKDNDQSKVSSISGGGPSSLGYLFGSNALEQQSSQESKLSSTRPVCVPPYGTDDVKENSPEKCLCPPSKDDDHNSVDTSFVYHKVDGENSKDFLMTGRPSIRVTSVPGGDSSVGYLFGDK</sequence>
<reference evidence="4 5" key="1">
    <citation type="journal article" date="2018" name="Mol. Plant">
        <title>The genome of Artemisia annua provides insight into the evolution of Asteraceae family and artemisinin biosynthesis.</title>
        <authorList>
            <person name="Shen Q."/>
            <person name="Zhang L."/>
            <person name="Liao Z."/>
            <person name="Wang S."/>
            <person name="Yan T."/>
            <person name="Shi P."/>
            <person name="Liu M."/>
            <person name="Fu X."/>
            <person name="Pan Q."/>
            <person name="Wang Y."/>
            <person name="Lv Z."/>
            <person name="Lu X."/>
            <person name="Zhang F."/>
            <person name="Jiang W."/>
            <person name="Ma Y."/>
            <person name="Chen M."/>
            <person name="Hao X."/>
            <person name="Li L."/>
            <person name="Tang Y."/>
            <person name="Lv G."/>
            <person name="Zhou Y."/>
            <person name="Sun X."/>
            <person name="Brodelius P.E."/>
            <person name="Rose J.K.C."/>
            <person name="Tang K."/>
        </authorList>
    </citation>
    <scope>NUCLEOTIDE SEQUENCE [LARGE SCALE GENOMIC DNA]</scope>
    <source>
        <strain evidence="5">cv. Huhao1</strain>
        <tissue evidence="4">Leaf</tissue>
    </source>
</reference>
<accession>A0A2U1QE29</accession>
<gene>
    <name evidence="4" type="ORF">CTI12_AA030360</name>
</gene>
<evidence type="ECO:0008006" key="6">
    <source>
        <dbReference type="Google" id="ProtNLM"/>
    </source>
</evidence>
<dbReference type="OrthoDB" id="62622at2759"/>
<keyword evidence="2" id="KW-0493">Microtubule</keyword>
<evidence type="ECO:0000313" key="4">
    <source>
        <dbReference type="EMBL" id="PWA96261.1"/>
    </source>
</evidence>
<dbReference type="AlphaFoldDB" id="A0A2U1QE29"/>